<feature type="transmembrane region" description="Helical" evidence="6">
    <location>
        <begin position="160"/>
        <end position="181"/>
    </location>
</feature>
<dbReference type="Pfam" id="PF01943">
    <property type="entry name" value="Polysacc_synt"/>
    <property type="match status" value="1"/>
</dbReference>
<dbReference type="AlphaFoldDB" id="A0A2G9XBR8"/>
<feature type="transmembrane region" description="Helical" evidence="6">
    <location>
        <begin position="398"/>
        <end position="415"/>
    </location>
</feature>
<name>A0A2G9XBR8_UNCKA</name>
<feature type="transmembrane region" description="Helical" evidence="6">
    <location>
        <begin position="126"/>
        <end position="148"/>
    </location>
</feature>
<feature type="transmembrane region" description="Helical" evidence="6">
    <location>
        <begin position="12"/>
        <end position="36"/>
    </location>
</feature>
<dbReference type="GO" id="GO:0005886">
    <property type="term" value="C:plasma membrane"/>
    <property type="evidence" value="ECO:0007669"/>
    <property type="project" value="UniProtKB-SubCell"/>
</dbReference>
<accession>A0A2G9XBR8</accession>
<dbReference type="PANTHER" id="PTHR30250:SF28">
    <property type="entry name" value="POLYSACCHARIDE BIOSYNTHESIS PROTEIN"/>
    <property type="match status" value="1"/>
</dbReference>
<organism evidence="7 8">
    <name type="scientific">candidate division WWE3 bacterium CG23_combo_of_CG06-09_8_20_14_all_40_14</name>
    <dbReference type="NCBI Taxonomy" id="1975095"/>
    <lineage>
        <taxon>Bacteria</taxon>
        <taxon>Katanobacteria</taxon>
    </lineage>
</organism>
<feature type="transmembrane region" description="Helical" evidence="6">
    <location>
        <begin position="48"/>
        <end position="70"/>
    </location>
</feature>
<evidence type="ECO:0000256" key="5">
    <source>
        <dbReference type="ARBA" id="ARBA00023136"/>
    </source>
</evidence>
<feature type="transmembrane region" description="Helical" evidence="6">
    <location>
        <begin position="264"/>
        <end position="287"/>
    </location>
</feature>
<evidence type="ECO:0000256" key="3">
    <source>
        <dbReference type="ARBA" id="ARBA00022692"/>
    </source>
</evidence>
<evidence type="ECO:0000313" key="7">
    <source>
        <dbReference type="EMBL" id="PIP04377.1"/>
    </source>
</evidence>
<feature type="transmembrane region" description="Helical" evidence="6">
    <location>
        <begin position="341"/>
        <end position="362"/>
    </location>
</feature>
<keyword evidence="2" id="KW-1003">Cell membrane</keyword>
<evidence type="ECO:0000256" key="4">
    <source>
        <dbReference type="ARBA" id="ARBA00022989"/>
    </source>
</evidence>
<evidence type="ECO:0000256" key="2">
    <source>
        <dbReference type="ARBA" id="ARBA00022475"/>
    </source>
</evidence>
<comment type="caution">
    <text evidence="7">The sequence shown here is derived from an EMBL/GenBank/DDBJ whole genome shotgun (WGS) entry which is preliminary data.</text>
</comment>
<dbReference type="InterPro" id="IPR050833">
    <property type="entry name" value="Poly_Biosynth_Transport"/>
</dbReference>
<feature type="transmembrane region" description="Helical" evidence="6">
    <location>
        <begin position="91"/>
        <end position="114"/>
    </location>
</feature>
<evidence type="ECO:0008006" key="9">
    <source>
        <dbReference type="Google" id="ProtNLM"/>
    </source>
</evidence>
<comment type="subcellular location">
    <subcellularLocation>
        <location evidence="1">Cell membrane</location>
        <topology evidence="1">Multi-pass membrane protein</topology>
    </subcellularLocation>
</comment>
<protein>
    <recommendedName>
        <fullName evidence="9">Polysaccharide biosynthesis protein C-terminal domain-containing protein</fullName>
    </recommendedName>
</protein>
<proteinExistence type="predicted"/>
<evidence type="ECO:0000313" key="8">
    <source>
        <dbReference type="Proteomes" id="UP000231388"/>
    </source>
</evidence>
<feature type="transmembrane region" description="Helical" evidence="6">
    <location>
        <begin position="369"/>
        <end position="386"/>
    </location>
</feature>
<dbReference type="PANTHER" id="PTHR30250">
    <property type="entry name" value="PST FAMILY PREDICTED COLANIC ACID TRANSPORTER"/>
    <property type="match status" value="1"/>
</dbReference>
<reference evidence="7 8" key="1">
    <citation type="submission" date="2017-09" db="EMBL/GenBank/DDBJ databases">
        <title>Depth-based differentiation of microbial function through sediment-hosted aquifers and enrichment of novel symbionts in the deep terrestrial subsurface.</title>
        <authorList>
            <person name="Probst A.J."/>
            <person name="Ladd B."/>
            <person name="Jarett J.K."/>
            <person name="Geller-Mcgrath D.E."/>
            <person name="Sieber C.M."/>
            <person name="Emerson J.B."/>
            <person name="Anantharaman K."/>
            <person name="Thomas B.C."/>
            <person name="Malmstrom R."/>
            <person name="Stieglmeier M."/>
            <person name="Klingl A."/>
            <person name="Woyke T."/>
            <person name="Ryan C.M."/>
            <person name="Banfield J.F."/>
        </authorList>
    </citation>
    <scope>NUCLEOTIDE SEQUENCE [LARGE SCALE GENOMIC DNA]</scope>
    <source>
        <strain evidence="7">CG23_combo_of_CG06-09_8_20_14_all_40_14</strain>
    </source>
</reference>
<feature type="transmembrane region" description="Helical" evidence="6">
    <location>
        <begin position="225"/>
        <end position="244"/>
    </location>
</feature>
<feature type="transmembrane region" description="Helical" evidence="6">
    <location>
        <begin position="187"/>
        <end position="205"/>
    </location>
</feature>
<dbReference type="EMBL" id="PCQY01000032">
    <property type="protein sequence ID" value="PIP04377.1"/>
    <property type="molecule type" value="Genomic_DNA"/>
</dbReference>
<keyword evidence="5 6" id="KW-0472">Membrane</keyword>
<dbReference type="InterPro" id="IPR002797">
    <property type="entry name" value="Polysacc_synth"/>
</dbReference>
<keyword evidence="4 6" id="KW-1133">Transmembrane helix</keyword>
<feature type="transmembrane region" description="Helical" evidence="6">
    <location>
        <begin position="299"/>
        <end position="321"/>
    </location>
</feature>
<keyword evidence="3 6" id="KW-0812">Transmembrane</keyword>
<evidence type="ECO:0000256" key="6">
    <source>
        <dbReference type="SAM" id="Phobius"/>
    </source>
</evidence>
<gene>
    <name evidence="7" type="ORF">COX53_02655</name>
</gene>
<sequence>MEVATMRRKLNNPLIAGSVVVMAGSFLVNILSYLFQLLMGRLLSVSDYGILVSLFSLAAILNVPAIILNTSIVKIVSELKANNLYEAVSGLFLWLVKTLSFVSVFIIFLSFVLNRQILHFLNFNNPLAFMIFMLFVVVSLVLTIPLSFLQGLQNFTKFSVSNIMMALNKFFLGIGITLLTYEITGTFLGMFIGALISFVIVCLFLRKDLRLTTGAEISKWLKKLLMFALPSSLTLLSLTALFNVDVVLVKHFFSEEISGVYSSMVIIGRIMFFGASSISLVLFPLSSENYAKGKNTSKVFLSSLALTTALLLCGLFVFVFFPKFVVLTLFGSSYIKAVEYLPKFTIFMFLYTLIYLFSQYFLSIYKTKIGIVLAVGAFTQILLIWLRHNSLSMVIDNLIYINAVLFAMMLGYYILNSKIQITNDKSSSKFKKF</sequence>
<evidence type="ECO:0000256" key="1">
    <source>
        <dbReference type="ARBA" id="ARBA00004651"/>
    </source>
</evidence>
<dbReference type="Proteomes" id="UP000231388">
    <property type="component" value="Unassembled WGS sequence"/>
</dbReference>